<evidence type="ECO:0000256" key="2">
    <source>
        <dbReference type="ARBA" id="ARBA00023004"/>
    </source>
</evidence>
<dbReference type="GO" id="GO:0046872">
    <property type="term" value="F:metal ion binding"/>
    <property type="evidence" value="ECO:0007669"/>
    <property type="project" value="UniProtKB-KW"/>
</dbReference>
<feature type="domain" description="4Fe-4S ferredoxin-type" evidence="4">
    <location>
        <begin position="284"/>
        <end position="312"/>
    </location>
</feature>
<reference evidence="5 6" key="1">
    <citation type="submission" date="2020-08" db="EMBL/GenBank/DDBJ databases">
        <title>Genomic Encyclopedia of Type Strains, Phase IV (KMG-IV): sequencing the most valuable type-strain genomes for metagenomic binning, comparative biology and taxonomic classification.</title>
        <authorList>
            <person name="Goeker M."/>
        </authorList>
    </citation>
    <scope>NUCLEOTIDE SEQUENCE [LARGE SCALE GENOMIC DNA]</scope>
    <source>
        <strain evidence="5 6">DSM 2461</strain>
    </source>
</reference>
<dbReference type="PANTHER" id="PTHR43312">
    <property type="entry name" value="D-THREO-ALDOSE 1-DEHYDROGENASE"/>
    <property type="match status" value="1"/>
</dbReference>
<name>A0A841RG68_9SPIO</name>
<dbReference type="GO" id="GO:0051536">
    <property type="term" value="F:iron-sulfur cluster binding"/>
    <property type="evidence" value="ECO:0007669"/>
    <property type="project" value="UniProtKB-KW"/>
</dbReference>
<dbReference type="InterPro" id="IPR023210">
    <property type="entry name" value="NADP_OxRdtase_dom"/>
</dbReference>
<dbReference type="SUPFAM" id="SSF46548">
    <property type="entry name" value="alpha-helical ferredoxin"/>
    <property type="match status" value="1"/>
</dbReference>
<dbReference type="InterPro" id="IPR036812">
    <property type="entry name" value="NAD(P)_OxRdtase_dom_sf"/>
</dbReference>
<dbReference type="RefSeq" id="WP_184748814.1">
    <property type="nucleotide sequence ID" value="NZ_JACHGJ010000014.1"/>
</dbReference>
<evidence type="ECO:0000259" key="4">
    <source>
        <dbReference type="PROSITE" id="PS51379"/>
    </source>
</evidence>
<dbReference type="Gene3D" id="3.30.70.20">
    <property type="match status" value="1"/>
</dbReference>
<dbReference type="AlphaFoldDB" id="A0A841RG68"/>
<dbReference type="PROSITE" id="PS51379">
    <property type="entry name" value="4FE4S_FER_2"/>
    <property type="match status" value="2"/>
</dbReference>
<evidence type="ECO:0000256" key="3">
    <source>
        <dbReference type="ARBA" id="ARBA00023014"/>
    </source>
</evidence>
<accession>A0A841RG68</accession>
<evidence type="ECO:0000313" key="6">
    <source>
        <dbReference type="Proteomes" id="UP000587760"/>
    </source>
</evidence>
<protein>
    <recommendedName>
        <fullName evidence="4">4Fe-4S ferredoxin-type domain-containing protein</fullName>
    </recommendedName>
</protein>
<dbReference type="Gene3D" id="3.20.20.100">
    <property type="entry name" value="NADP-dependent oxidoreductase domain"/>
    <property type="match status" value="1"/>
</dbReference>
<proteinExistence type="predicted"/>
<sequence>MKNTYLGKEIPKLGFGLMRLPMIGDEVDIEQVKHMADIFVENGFTYFDTAYPYINGKSEEAVKEALIGRFPRESIQIASKMPVWLCNKPEDFNPLLEVQLKRTGAEYFDFYLLHALDRNRMEQMDKIGGWDFVKRAKEEGLIRHFGFSFHDKADVLDQILISHPEAEFVQLQLNYADWENSDVQSGKCYEIARKHNTPIIVMEPVKGGNLANMPGEAGRIFKSKEPGKSVASWAMRYAGSLEGIITVLSGMSDLDQMQDNIDTMKDFSQLSEEEYATIEQVVDVLAKADTVPCTSCKYCVDGCPQKINIPEVLGSLNTYRTYKDLKAVKGHYNWVTANSGKASDCIACGYCEEQCPQHIAIIDALQEVAGVFG</sequence>
<dbReference type="PANTHER" id="PTHR43312:SF2">
    <property type="entry name" value="OXIDOREDUCTASE"/>
    <property type="match status" value="1"/>
</dbReference>
<organism evidence="5 6">
    <name type="scientific">Spirochaeta isovalerica</name>
    <dbReference type="NCBI Taxonomy" id="150"/>
    <lineage>
        <taxon>Bacteria</taxon>
        <taxon>Pseudomonadati</taxon>
        <taxon>Spirochaetota</taxon>
        <taxon>Spirochaetia</taxon>
        <taxon>Spirochaetales</taxon>
        <taxon>Spirochaetaceae</taxon>
        <taxon>Spirochaeta</taxon>
    </lineage>
</organism>
<dbReference type="Pfam" id="PF00248">
    <property type="entry name" value="Aldo_ket_red"/>
    <property type="match status" value="1"/>
</dbReference>
<evidence type="ECO:0000313" key="5">
    <source>
        <dbReference type="EMBL" id="MBB6482576.1"/>
    </source>
</evidence>
<dbReference type="CDD" id="cd19096">
    <property type="entry name" value="AKR_Fe-S_oxidoreductase"/>
    <property type="match status" value="1"/>
</dbReference>
<dbReference type="EMBL" id="JACHGJ010000014">
    <property type="protein sequence ID" value="MBB6482576.1"/>
    <property type="molecule type" value="Genomic_DNA"/>
</dbReference>
<keyword evidence="3" id="KW-0411">Iron-sulfur</keyword>
<evidence type="ECO:0000256" key="1">
    <source>
        <dbReference type="ARBA" id="ARBA00022723"/>
    </source>
</evidence>
<dbReference type="InterPro" id="IPR017900">
    <property type="entry name" value="4Fe4S_Fe_S_CS"/>
</dbReference>
<comment type="caution">
    <text evidence="5">The sequence shown here is derived from an EMBL/GenBank/DDBJ whole genome shotgun (WGS) entry which is preliminary data.</text>
</comment>
<dbReference type="Pfam" id="PF13187">
    <property type="entry name" value="Fer4_9"/>
    <property type="match status" value="1"/>
</dbReference>
<dbReference type="InterPro" id="IPR017896">
    <property type="entry name" value="4Fe4S_Fe-S-bd"/>
</dbReference>
<dbReference type="InterPro" id="IPR053135">
    <property type="entry name" value="AKR2_Oxidoreductase"/>
</dbReference>
<dbReference type="SUPFAM" id="SSF51430">
    <property type="entry name" value="NAD(P)-linked oxidoreductase"/>
    <property type="match status" value="1"/>
</dbReference>
<keyword evidence="2" id="KW-0408">Iron</keyword>
<dbReference type="Proteomes" id="UP000587760">
    <property type="component" value="Unassembled WGS sequence"/>
</dbReference>
<feature type="domain" description="4Fe-4S ferredoxin-type" evidence="4">
    <location>
        <begin position="336"/>
        <end position="365"/>
    </location>
</feature>
<keyword evidence="1" id="KW-0479">Metal-binding</keyword>
<gene>
    <name evidence="5" type="ORF">HNR50_004277</name>
</gene>
<dbReference type="PROSITE" id="PS00198">
    <property type="entry name" value="4FE4S_FER_1"/>
    <property type="match status" value="1"/>
</dbReference>
<keyword evidence="6" id="KW-1185">Reference proteome</keyword>